<protein>
    <submittedName>
        <fullName evidence="3">Enhanced serine sensitivity protein SseB</fullName>
    </submittedName>
</protein>
<dbReference type="GeneID" id="93768605"/>
<dbReference type="InterPro" id="IPR009839">
    <property type="entry name" value="SseB_N"/>
</dbReference>
<dbReference type="Proteomes" id="UP000233425">
    <property type="component" value="Unassembled WGS sequence"/>
</dbReference>
<evidence type="ECO:0000259" key="2">
    <source>
        <dbReference type="Pfam" id="PF14581"/>
    </source>
</evidence>
<evidence type="ECO:0000313" key="3">
    <source>
        <dbReference type="EMBL" id="PKD28239.1"/>
    </source>
</evidence>
<name>A0A2N0UMN3_9FIRM</name>
<feature type="domain" description="SseB protein N-terminal" evidence="1">
    <location>
        <begin position="24"/>
        <end position="152"/>
    </location>
</feature>
<dbReference type="RefSeq" id="WP_101029276.1">
    <property type="nucleotide sequence ID" value="NZ_CABMMZ010000063.1"/>
</dbReference>
<dbReference type="Pfam" id="PF14581">
    <property type="entry name" value="SseB_C"/>
    <property type="match status" value="1"/>
</dbReference>
<dbReference type="AlphaFoldDB" id="A0A2N0UMN3"/>
<organism evidence="3 4">
    <name type="scientific">Ruminococcus bromii</name>
    <dbReference type="NCBI Taxonomy" id="40518"/>
    <lineage>
        <taxon>Bacteria</taxon>
        <taxon>Bacillati</taxon>
        <taxon>Bacillota</taxon>
        <taxon>Clostridia</taxon>
        <taxon>Eubacteriales</taxon>
        <taxon>Oscillospiraceae</taxon>
        <taxon>Ruminococcus</taxon>
    </lineage>
</organism>
<dbReference type="InterPro" id="IPR027945">
    <property type="entry name" value="SseB_C"/>
</dbReference>
<feature type="domain" description="SseB protein C-terminal" evidence="2">
    <location>
        <begin position="169"/>
        <end position="270"/>
    </location>
</feature>
<evidence type="ECO:0000259" key="1">
    <source>
        <dbReference type="Pfam" id="PF07179"/>
    </source>
</evidence>
<accession>A0A2N0UMN3</accession>
<dbReference type="EMBL" id="NNSR01000063">
    <property type="protein sequence ID" value="PKD28239.1"/>
    <property type="molecule type" value="Genomic_DNA"/>
</dbReference>
<dbReference type="Pfam" id="PF07179">
    <property type="entry name" value="SseB"/>
    <property type="match status" value="1"/>
</dbReference>
<sequence>MSKLKGAKMEGSKVPAEQIKNPDLVAAIEKMQEDNTTENINKMIDEVMKAKFILPAKVTPKTEAKTTNGQTVMQQSTQVQFRLLENGNKEKFFGVFTDTDELFKWKDTQESQKVVTDFDSIAQMVMDPQADVVGFVINPFGKSVTFPKQMVHSFKQQKDYMNLKKQTIEPGAPISLGEPKEYPIDLMAALINHFSTEPTVNAAYLRLIEQNGQKSYFIVVDFFGDMESTFDAISKVANPFLDDEIQLSMMPYSMDFAKNAVKGVEPFYRKEN</sequence>
<reference evidence="3" key="1">
    <citation type="journal article" date="2018" name="Environ. Microbiol.">
        <title>Sporulation capability and amylosome conservation among diverse human colonic and rumen isolates of the keystone starch-degrader Ruminococcus bromii.</title>
        <authorList>
            <person name="Mukhopadhya I."/>
            <person name="Morais S."/>
            <person name="Laverde-Gomez J."/>
            <person name="Sheridan P.O."/>
            <person name="Walker A.W."/>
            <person name="Kelly W."/>
            <person name="Klieve A.V."/>
            <person name="Ouwerkerk D."/>
            <person name="Duncan S.H."/>
            <person name="Louis P."/>
            <person name="Koropatkin N."/>
            <person name="Cockburn D."/>
            <person name="Kibler R."/>
            <person name="Cooper P.J."/>
            <person name="Sandoval C."/>
            <person name="Crost E."/>
            <person name="Juge N."/>
            <person name="Bayer E.A."/>
            <person name="Flint H.J."/>
        </authorList>
    </citation>
    <scope>NUCLEOTIDE SEQUENCE [LARGE SCALE GENOMIC DNA]</scope>
    <source>
        <strain evidence="3">ATCC 27255</strain>
    </source>
</reference>
<proteinExistence type="predicted"/>
<gene>
    <name evidence="3" type="ORF">RBATCC27255_01293</name>
</gene>
<comment type="caution">
    <text evidence="3">The sequence shown here is derived from an EMBL/GenBank/DDBJ whole genome shotgun (WGS) entry which is preliminary data.</text>
</comment>
<evidence type="ECO:0000313" key="4">
    <source>
        <dbReference type="Proteomes" id="UP000233425"/>
    </source>
</evidence>
<keyword evidence="4" id="KW-1185">Reference proteome</keyword>